<dbReference type="GO" id="GO:0005675">
    <property type="term" value="C:transcription factor TFIIH holo complex"/>
    <property type="evidence" value="ECO:0007669"/>
    <property type="project" value="TreeGrafter"/>
</dbReference>
<dbReference type="GO" id="GO:0000439">
    <property type="term" value="C:transcription factor TFIIH core complex"/>
    <property type="evidence" value="ECO:0007669"/>
    <property type="project" value="InterPro"/>
</dbReference>
<evidence type="ECO:0000256" key="3">
    <source>
        <dbReference type="ARBA" id="ARBA00007132"/>
    </source>
</evidence>
<evidence type="ECO:0000256" key="4">
    <source>
        <dbReference type="ARBA" id="ARBA00022763"/>
    </source>
</evidence>
<dbReference type="Pfam" id="PF18307">
    <property type="entry name" value="Tfb2_C"/>
    <property type="match status" value="1"/>
</dbReference>
<proteinExistence type="inferred from homology"/>
<evidence type="ECO:0000256" key="5">
    <source>
        <dbReference type="ARBA" id="ARBA00023015"/>
    </source>
</evidence>
<gene>
    <name evidence="11" type="ORF">AMAG_09435</name>
</gene>
<dbReference type="OrthoDB" id="364513at2759"/>
<dbReference type="GO" id="GO:0003690">
    <property type="term" value="F:double-stranded DNA binding"/>
    <property type="evidence" value="ECO:0007669"/>
    <property type="project" value="TreeGrafter"/>
</dbReference>
<dbReference type="NCBIfam" id="TIGR00625">
    <property type="entry name" value="tfb2"/>
    <property type="match status" value="1"/>
</dbReference>
<accession>A0A0L0SPI1</accession>
<sequence>MNELISSRKTVQNDIASHLRELPAETFHKLYREPATCLAVFRLLPQLSKQLVMRMLYLRQPVTTDELQSWCQPTAYSFLENALDHAQRLQFLVQQGDMWHLNTTFREEFQNALTGRGPATSFGSLAEGTDSHSVDVAFLDNYAKTGWESVLQFMVGQRGERNPHPAVLNILEKSGLMERTGLQPADLVITHSGFQFLLQDINSQVWALLLQYLSMVKDLGMEEDDVLNFIFFLSSLELGSAYSTEVLTETQATVLMDMVAFGIVYRRKKKSKRFYPTRLATTLTNGKAAIRQTESEQEGYILLETNYRLYAYTTSELQIAILKLFVDITFRFPTFVMGVITRESIERALKKNITAEQIIQYLTTNAHPLMRKTSPILPLTVVDQIRLWEMDMNRFTVHAARHVWQFPTRDEYETLRNYAKSINGLLACSDTRWWLVIKAESFQSVATYTRRIMEQRRARKSRSALGAAAAAGAAAGAPGSTDADGMH</sequence>
<dbReference type="GO" id="GO:0006289">
    <property type="term" value="P:nucleotide-excision repair"/>
    <property type="evidence" value="ECO:0007669"/>
    <property type="project" value="InterPro"/>
</dbReference>
<comment type="subcellular location">
    <subcellularLocation>
        <location evidence="2 9">Nucleus</location>
    </subcellularLocation>
</comment>
<keyword evidence="5 9" id="KW-0805">Transcription regulation</keyword>
<evidence type="ECO:0000313" key="11">
    <source>
        <dbReference type="EMBL" id="KNE64413.1"/>
    </source>
</evidence>
<dbReference type="GO" id="GO:0001671">
    <property type="term" value="F:ATPase activator activity"/>
    <property type="evidence" value="ECO:0007669"/>
    <property type="project" value="InterPro"/>
</dbReference>
<dbReference type="VEuPathDB" id="FungiDB:AMAG_09435"/>
<dbReference type="eggNOG" id="KOG3471">
    <property type="taxonomic scope" value="Eukaryota"/>
</dbReference>
<protein>
    <recommendedName>
        <fullName evidence="9">RNA polymerase II transcription factor B subunit 2</fullName>
    </recommendedName>
</protein>
<keyword evidence="8 9" id="KW-0539">Nucleus</keyword>
<evidence type="ECO:0000256" key="9">
    <source>
        <dbReference type="RuleBase" id="RU364024"/>
    </source>
</evidence>
<evidence type="ECO:0000256" key="8">
    <source>
        <dbReference type="ARBA" id="ARBA00023242"/>
    </source>
</evidence>
<dbReference type="STRING" id="578462.A0A0L0SPI1"/>
<dbReference type="OMA" id="KGFIIIE"/>
<keyword evidence="4 9" id="KW-0227">DNA damage</keyword>
<evidence type="ECO:0000256" key="6">
    <source>
        <dbReference type="ARBA" id="ARBA00023163"/>
    </source>
</evidence>
<reference evidence="11 12" key="1">
    <citation type="submission" date="2009-11" db="EMBL/GenBank/DDBJ databases">
        <title>Annotation of Allomyces macrogynus ATCC 38327.</title>
        <authorList>
            <consortium name="The Broad Institute Genome Sequencing Platform"/>
            <person name="Russ C."/>
            <person name="Cuomo C."/>
            <person name="Burger G."/>
            <person name="Gray M.W."/>
            <person name="Holland P.W.H."/>
            <person name="King N."/>
            <person name="Lang F.B.F."/>
            <person name="Roger A.J."/>
            <person name="Ruiz-Trillo I."/>
            <person name="Young S.K."/>
            <person name="Zeng Q."/>
            <person name="Gargeya S."/>
            <person name="Fitzgerald M."/>
            <person name="Haas B."/>
            <person name="Abouelleil A."/>
            <person name="Alvarado L."/>
            <person name="Arachchi H.M."/>
            <person name="Berlin A."/>
            <person name="Chapman S.B."/>
            <person name="Gearin G."/>
            <person name="Goldberg J."/>
            <person name="Griggs A."/>
            <person name="Gujja S."/>
            <person name="Hansen M."/>
            <person name="Heiman D."/>
            <person name="Howarth C."/>
            <person name="Larimer J."/>
            <person name="Lui A."/>
            <person name="MacDonald P.J.P."/>
            <person name="McCowen C."/>
            <person name="Montmayeur A."/>
            <person name="Murphy C."/>
            <person name="Neiman D."/>
            <person name="Pearson M."/>
            <person name="Priest M."/>
            <person name="Roberts A."/>
            <person name="Saif S."/>
            <person name="Shea T."/>
            <person name="Sisk P."/>
            <person name="Stolte C."/>
            <person name="Sykes S."/>
            <person name="Wortman J."/>
            <person name="Nusbaum C."/>
            <person name="Birren B."/>
        </authorList>
    </citation>
    <scope>NUCLEOTIDE SEQUENCE [LARGE SCALE GENOMIC DNA]</scope>
    <source>
        <strain evidence="11 12">ATCC 38327</strain>
    </source>
</reference>
<comment type="function">
    <text evidence="1">Component of the general transcription and DNA repair factor IIH (TFIIH) core complex, which is involved in general and transcription-coupled nucleotide excision repair (NER) of damaged DNA and, when complexed to TFIIK, in RNA transcription by RNA polymerase II. In NER, TFIIH acts by opening DNA around the lesion to allow the excision of the damaged oligonucleotide and its replacement by a new DNA fragment. In transcription, TFIIH has an essential role in transcription initiation. When the pre-initiation complex (PIC) has been established, TFIIH is required for promoter opening and promoter escape. Phosphorylation of the C-terminal tail (CTD) of the largest subunit of RNA polymerase II by the kinase module TFIIK controls the initiation of transcription.</text>
</comment>
<dbReference type="AlphaFoldDB" id="A0A0L0SPI1"/>
<evidence type="ECO:0000259" key="10">
    <source>
        <dbReference type="Pfam" id="PF18307"/>
    </source>
</evidence>
<dbReference type="PANTHER" id="PTHR13152">
    <property type="entry name" value="TFIIH, POLYPEPTIDE 4"/>
    <property type="match status" value="1"/>
</dbReference>
<dbReference type="Pfam" id="PF03849">
    <property type="entry name" value="Tfb2"/>
    <property type="match status" value="1"/>
</dbReference>
<dbReference type="PANTHER" id="PTHR13152:SF0">
    <property type="entry name" value="GENERAL TRANSCRIPTION FACTOR IIH SUBUNIT 4"/>
    <property type="match status" value="1"/>
</dbReference>
<keyword evidence="6 9" id="KW-0804">Transcription</keyword>
<dbReference type="Proteomes" id="UP000054350">
    <property type="component" value="Unassembled WGS sequence"/>
</dbReference>
<feature type="domain" description="Transcription factor Tfb2 C-terminal" evidence="10">
    <location>
        <begin position="383"/>
        <end position="450"/>
    </location>
</feature>
<evidence type="ECO:0000313" key="12">
    <source>
        <dbReference type="Proteomes" id="UP000054350"/>
    </source>
</evidence>
<dbReference type="InterPro" id="IPR040662">
    <property type="entry name" value="Tfb2_C"/>
</dbReference>
<comment type="function">
    <text evidence="9">Component of the general transcription and DNA repair factor IIH (TFIIH) core complex which is involved in general and transcription-coupled nucleotide excision repair (NER) of damaged DNA.</text>
</comment>
<dbReference type="EMBL" id="GG745344">
    <property type="protein sequence ID" value="KNE64413.1"/>
    <property type="molecule type" value="Genomic_DNA"/>
</dbReference>
<organism evidence="11 12">
    <name type="scientific">Allomyces macrogynus (strain ATCC 38327)</name>
    <name type="common">Allomyces javanicus var. macrogynus</name>
    <dbReference type="NCBI Taxonomy" id="578462"/>
    <lineage>
        <taxon>Eukaryota</taxon>
        <taxon>Fungi</taxon>
        <taxon>Fungi incertae sedis</taxon>
        <taxon>Blastocladiomycota</taxon>
        <taxon>Blastocladiomycetes</taxon>
        <taxon>Blastocladiales</taxon>
        <taxon>Blastocladiaceae</taxon>
        <taxon>Allomyces</taxon>
    </lineage>
</organism>
<reference evidence="12" key="2">
    <citation type="submission" date="2009-11" db="EMBL/GenBank/DDBJ databases">
        <title>The Genome Sequence of Allomyces macrogynus strain ATCC 38327.</title>
        <authorList>
            <consortium name="The Broad Institute Genome Sequencing Platform"/>
            <person name="Russ C."/>
            <person name="Cuomo C."/>
            <person name="Shea T."/>
            <person name="Young S.K."/>
            <person name="Zeng Q."/>
            <person name="Koehrsen M."/>
            <person name="Haas B."/>
            <person name="Borodovsky M."/>
            <person name="Guigo R."/>
            <person name="Alvarado L."/>
            <person name="Berlin A."/>
            <person name="Borenstein D."/>
            <person name="Chen Z."/>
            <person name="Engels R."/>
            <person name="Freedman E."/>
            <person name="Gellesch M."/>
            <person name="Goldberg J."/>
            <person name="Griggs A."/>
            <person name="Gujja S."/>
            <person name="Heiman D."/>
            <person name="Hepburn T."/>
            <person name="Howarth C."/>
            <person name="Jen D."/>
            <person name="Larson L."/>
            <person name="Lewis B."/>
            <person name="Mehta T."/>
            <person name="Park D."/>
            <person name="Pearson M."/>
            <person name="Roberts A."/>
            <person name="Saif S."/>
            <person name="Shenoy N."/>
            <person name="Sisk P."/>
            <person name="Stolte C."/>
            <person name="Sykes S."/>
            <person name="Walk T."/>
            <person name="White J."/>
            <person name="Yandava C."/>
            <person name="Burger G."/>
            <person name="Gray M.W."/>
            <person name="Holland P.W.H."/>
            <person name="King N."/>
            <person name="Lang F.B.F."/>
            <person name="Roger A.J."/>
            <person name="Ruiz-Trillo I."/>
            <person name="Lander E."/>
            <person name="Nusbaum C."/>
        </authorList>
    </citation>
    <scope>NUCLEOTIDE SEQUENCE [LARGE SCALE GENOMIC DNA]</scope>
    <source>
        <strain evidence="12">ATCC 38327</strain>
    </source>
</reference>
<evidence type="ECO:0000256" key="2">
    <source>
        <dbReference type="ARBA" id="ARBA00004123"/>
    </source>
</evidence>
<keyword evidence="7 9" id="KW-0234">DNA repair</keyword>
<keyword evidence="12" id="KW-1185">Reference proteome</keyword>
<evidence type="ECO:0000256" key="1">
    <source>
        <dbReference type="ARBA" id="ARBA00002817"/>
    </source>
</evidence>
<comment type="similarity">
    <text evidence="3 9">Belongs to the TFB2 family.</text>
</comment>
<dbReference type="InterPro" id="IPR004598">
    <property type="entry name" value="TFIIH_p52/Tfb2"/>
</dbReference>
<dbReference type="Gene3D" id="3.30.70.2610">
    <property type="match status" value="1"/>
</dbReference>
<name>A0A0L0SPI1_ALLM3</name>
<evidence type="ECO:0000256" key="7">
    <source>
        <dbReference type="ARBA" id="ARBA00023204"/>
    </source>
</evidence>